<evidence type="ECO:0000256" key="1">
    <source>
        <dbReference type="ARBA" id="ARBA00009437"/>
    </source>
</evidence>
<dbReference type="CDD" id="cd08422">
    <property type="entry name" value="PBP2_CrgA_like"/>
    <property type="match status" value="1"/>
</dbReference>
<geneLocation type="plasmid" evidence="6 7">
    <name>unnamed5</name>
</geneLocation>
<keyword evidence="6" id="KW-0614">Plasmid</keyword>
<dbReference type="AlphaFoldDB" id="A0A975HN72"/>
<evidence type="ECO:0000256" key="2">
    <source>
        <dbReference type="ARBA" id="ARBA00023015"/>
    </source>
</evidence>
<dbReference type="PROSITE" id="PS50931">
    <property type="entry name" value="HTH_LYSR"/>
    <property type="match status" value="1"/>
</dbReference>
<dbReference type="GO" id="GO:0003677">
    <property type="term" value="F:DNA binding"/>
    <property type="evidence" value="ECO:0007669"/>
    <property type="project" value="UniProtKB-KW"/>
</dbReference>
<dbReference type="PANTHER" id="PTHR30537">
    <property type="entry name" value="HTH-TYPE TRANSCRIPTIONAL REGULATOR"/>
    <property type="match status" value="1"/>
</dbReference>
<keyword evidence="4" id="KW-0804">Transcription</keyword>
<keyword evidence="3" id="KW-0238">DNA-binding</keyword>
<dbReference type="EMBL" id="CP072135">
    <property type="protein sequence ID" value="QTH73707.1"/>
    <property type="molecule type" value="Genomic_DNA"/>
</dbReference>
<name>A0A975HN72_9GAMM</name>
<dbReference type="Pfam" id="PF00126">
    <property type="entry name" value="HTH_1"/>
    <property type="match status" value="1"/>
</dbReference>
<sequence length="295" mass="33116">MLSSEALFVRVVEVGSLKKAAEELNIEPSTVSRKIAKLEARLNTKLFHRSTVRTIPTESGLAYYEGLRHLLNAQETLEAELFCNQTQIGGLLRIATTVDLGDYFIAPILTKMLKQHPQLRVEMLTGSNLADLPKYNIDVAIRIGKPANSDLYAKHLGTIPRVLVSSPAYLANTGVPKDIDDLKHHQFVFYSKEQTKMPIQFESGYTFEFSLAQGNVMANSLRSIQQFVLADLGINWGPRWLYEDAIASGELVEVLPQCPVKGFEINALYTMSQYLPRKVRWFLEALESELALVKS</sequence>
<accession>A0A975HN72</accession>
<evidence type="ECO:0000313" key="6">
    <source>
        <dbReference type="EMBL" id="QTH73707.1"/>
    </source>
</evidence>
<dbReference type="InterPro" id="IPR058163">
    <property type="entry name" value="LysR-type_TF_proteobact-type"/>
</dbReference>
<proteinExistence type="inferred from homology"/>
<dbReference type="Gene3D" id="1.10.10.10">
    <property type="entry name" value="Winged helix-like DNA-binding domain superfamily/Winged helix DNA-binding domain"/>
    <property type="match status" value="1"/>
</dbReference>
<dbReference type="Gene3D" id="3.40.190.290">
    <property type="match status" value="1"/>
</dbReference>
<dbReference type="InterPro" id="IPR005119">
    <property type="entry name" value="LysR_subst-bd"/>
</dbReference>
<dbReference type="InterPro" id="IPR000847">
    <property type="entry name" value="LysR_HTH_N"/>
</dbReference>
<dbReference type="Pfam" id="PF03466">
    <property type="entry name" value="LysR_substrate"/>
    <property type="match status" value="1"/>
</dbReference>
<dbReference type="SUPFAM" id="SSF53850">
    <property type="entry name" value="Periplasmic binding protein-like II"/>
    <property type="match status" value="1"/>
</dbReference>
<dbReference type="InterPro" id="IPR036388">
    <property type="entry name" value="WH-like_DNA-bd_sf"/>
</dbReference>
<dbReference type="GO" id="GO:0003700">
    <property type="term" value="F:DNA-binding transcription factor activity"/>
    <property type="evidence" value="ECO:0007669"/>
    <property type="project" value="InterPro"/>
</dbReference>
<keyword evidence="7" id="KW-1185">Reference proteome</keyword>
<dbReference type="Proteomes" id="UP000664904">
    <property type="component" value="Plasmid unnamed5"/>
</dbReference>
<dbReference type="PANTHER" id="PTHR30537:SF5">
    <property type="entry name" value="HTH-TYPE TRANSCRIPTIONAL ACTIVATOR TTDR-RELATED"/>
    <property type="match status" value="1"/>
</dbReference>
<reference evidence="6" key="1">
    <citation type="submission" date="2021-03" db="EMBL/GenBank/DDBJ databases">
        <title>Complete Genome of Pseudoalteromonas xiamenensis STKMTI.2, a new potential marine bacterium producing anti-Vibrio compounds.</title>
        <authorList>
            <person name="Handayani D.P."/>
            <person name="Isnansetyo A."/>
            <person name="Istiqomah I."/>
            <person name="Jumina J."/>
        </authorList>
    </citation>
    <scope>NUCLEOTIDE SEQUENCE</scope>
    <source>
        <strain evidence="6">STKMTI.2</strain>
        <plasmid evidence="6">unnamed5</plasmid>
    </source>
</reference>
<evidence type="ECO:0000313" key="7">
    <source>
        <dbReference type="Proteomes" id="UP000664904"/>
    </source>
</evidence>
<feature type="domain" description="HTH lysR-type" evidence="5">
    <location>
        <begin position="1"/>
        <end position="57"/>
    </location>
</feature>
<dbReference type="InterPro" id="IPR036390">
    <property type="entry name" value="WH_DNA-bd_sf"/>
</dbReference>
<evidence type="ECO:0000259" key="5">
    <source>
        <dbReference type="PROSITE" id="PS50931"/>
    </source>
</evidence>
<organism evidence="6 7">
    <name type="scientific">Pseudoalteromonas xiamenensis</name>
    <dbReference type="NCBI Taxonomy" id="882626"/>
    <lineage>
        <taxon>Bacteria</taxon>
        <taxon>Pseudomonadati</taxon>
        <taxon>Pseudomonadota</taxon>
        <taxon>Gammaproteobacteria</taxon>
        <taxon>Alteromonadales</taxon>
        <taxon>Pseudoalteromonadaceae</taxon>
        <taxon>Pseudoalteromonas</taxon>
    </lineage>
</organism>
<keyword evidence="2" id="KW-0805">Transcription regulation</keyword>
<protein>
    <submittedName>
        <fullName evidence="6">LysR family transcriptional regulator</fullName>
    </submittedName>
</protein>
<evidence type="ECO:0000256" key="4">
    <source>
        <dbReference type="ARBA" id="ARBA00023163"/>
    </source>
</evidence>
<gene>
    <name evidence="6" type="ORF">J5O05_20680</name>
</gene>
<dbReference type="KEGG" id="pxi:J5O05_20680"/>
<evidence type="ECO:0000256" key="3">
    <source>
        <dbReference type="ARBA" id="ARBA00023125"/>
    </source>
</evidence>
<comment type="similarity">
    <text evidence="1">Belongs to the LysR transcriptional regulatory family.</text>
</comment>
<dbReference type="SUPFAM" id="SSF46785">
    <property type="entry name" value="Winged helix' DNA-binding domain"/>
    <property type="match status" value="1"/>
</dbReference>